<accession>A0ACC2VB32</accession>
<evidence type="ECO:0000313" key="2">
    <source>
        <dbReference type="Proteomes" id="UP001230649"/>
    </source>
</evidence>
<evidence type="ECO:0000313" key="1">
    <source>
        <dbReference type="EMBL" id="KAJ9095777.1"/>
    </source>
</evidence>
<comment type="caution">
    <text evidence="1">The sequence shown here is derived from an EMBL/GenBank/DDBJ whole genome shotgun (WGS) entry which is preliminary data.</text>
</comment>
<protein>
    <submittedName>
        <fullName evidence="1">Uncharacterized protein</fullName>
    </submittedName>
</protein>
<gene>
    <name evidence="1" type="ORF">QFC20_006572</name>
</gene>
<proteinExistence type="predicted"/>
<organism evidence="1 2">
    <name type="scientific">Naganishia adeliensis</name>
    <dbReference type="NCBI Taxonomy" id="92952"/>
    <lineage>
        <taxon>Eukaryota</taxon>
        <taxon>Fungi</taxon>
        <taxon>Dikarya</taxon>
        <taxon>Basidiomycota</taxon>
        <taxon>Agaricomycotina</taxon>
        <taxon>Tremellomycetes</taxon>
        <taxon>Filobasidiales</taxon>
        <taxon>Filobasidiaceae</taxon>
        <taxon>Naganishia</taxon>
    </lineage>
</organism>
<keyword evidence="2" id="KW-1185">Reference proteome</keyword>
<reference evidence="1" key="1">
    <citation type="submission" date="2023-04" db="EMBL/GenBank/DDBJ databases">
        <title>Draft Genome sequencing of Naganishia species isolated from polar environments using Oxford Nanopore Technology.</title>
        <authorList>
            <person name="Leo P."/>
            <person name="Venkateswaran K."/>
        </authorList>
    </citation>
    <scope>NUCLEOTIDE SEQUENCE</scope>
    <source>
        <strain evidence="1">MNA-CCFEE 5262</strain>
    </source>
</reference>
<name>A0ACC2VB32_9TREE</name>
<sequence length="353" mass="38075">MRDLSRNKKLVSLGVLTLIVCASAAQTELANYLTAEKDRMCLSRCTSAIYEKSRLNSTTDLTTLYATATFWTYGFSLLLLKTRLSHLTLTAILVAFLGVAVITYSGAHDSSTPDDTREPPHRMLGDLIMLIGAICLGFYEVIYKMSLPEGHGGVVATATGEEEQDLSVNSYEAVRTEEDGVNLSRPPTRPALSNDDARNSSSLPLVKQDPEPQTRTSLPLALHANFLTSLIGVATLVLFWIPIPLLHWTGLEEFELPYGHFGLLAVICTMGATYCLIGLLGPVTASVANLLAIGLVALIDAVYLARAIPFWTLCGAGLVAGGFAVLLYQGEGKVGHERIGDVHHANDDDEPDV</sequence>
<dbReference type="EMBL" id="JASBWS010000120">
    <property type="protein sequence ID" value="KAJ9095777.1"/>
    <property type="molecule type" value="Genomic_DNA"/>
</dbReference>
<dbReference type="Proteomes" id="UP001230649">
    <property type="component" value="Unassembled WGS sequence"/>
</dbReference>